<gene>
    <name evidence="1" type="ORF">EXN66_Car014209</name>
</gene>
<organism evidence="1 2">
    <name type="scientific">Channa argus</name>
    <name type="common">Northern snakehead</name>
    <name type="synonym">Ophicephalus argus</name>
    <dbReference type="NCBI Taxonomy" id="215402"/>
    <lineage>
        <taxon>Eukaryota</taxon>
        <taxon>Metazoa</taxon>
        <taxon>Chordata</taxon>
        <taxon>Craniata</taxon>
        <taxon>Vertebrata</taxon>
        <taxon>Euteleostomi</taxon>
        <taxon>Actinopterygii</taxon>
        <taxon>Neopterygii</taxon>
        <taxon>Teleostei</taxon>
        <taxon>Neoteleostei</taxon>
        <taxon>Acanthomorphata</taxon>
        <taxon>Anabantaria</taxon>
        <taxon>Anabantiformes</taxon>
        <taxon>Channoidei</taxon>
        <taxon>Channidae</taxon>
        <taxon>Channa</taxon>
    </lineage>
</organism>
<accession>A0A6G1Q868</accession>
<dbReference type="Proteomes" id="UP000503349">
    <property type="component" value="Chromosome 14"/>
</dbReference>
<name>A0A6G1Q868_CHAAH</name>
<dbReference type="AlphaFoldDB" id="A0A6G1Q868"/>
<evidence type="ECO:0000313" key="1">
    <source>
        <dbReference type="EMBL" id="KAF3698523.1"/>
    </source>
</evidence>
<dbReference type="EMBL" id="CM015725">
    <property type="protein sequence ID" value="KAF3698523.1"/>
    <property type="molecule type" value="Genomic_DNA"/>
</dbReference>
<sequence>MRLFHCDYLIFGDPIRLNVVPSDSSFVAPSLFVLSPLQPAGSSAATQGLDVCFAASFRPKDGEMVVNVKNRSEPIRLKTNNAALHVKSKTYFYAGFIKETIESCELHNTEAQREIKKEVHCETKETSNEIPAQETQTIVDIFPEQAKENHFLLLMNGIRVVFTKTLAFNMLLTIRNLLF</sequence>
<keyword evidence="2" id="KW-1185">Reference proteome</keyword>
<evidence type="ECO:0000313" key="2">
    <source>
        <dbReference type="Proteomes" id="UP000503349"/>
    </source>
</evidence>
<protein>
    <submittedName>
        <fullName evidence="1">Uncharacterized protein</fullName>
    </submittedName>
</protein>
<reference evidence="2" key="2">
    <citation type="submission" date="2019-02" db="EMBL/GenBank/DDBJ databases">
        <title>Opniocepnalus argus Var Kimnra genome.</title>
        <authorList>
            <person name="Zhou C."/>
            <person name="Xiao S."/>
        </authorList>
    </citation>
    <scope>NUCLEOTIDE SEQUENCE [LARGE SCALE GENOMIC DNA]</scope>
</reference>
<proteinExistence type="predicted"/>
<reference evidence="1 2" key="1">
    <citation type="submission" date="2019-02" db="EMBL/GenBank/DDBJ databases">
        <title>Opniocepnalus argus genome.</title>
        <authorList>
            <person name="Zhou C."/>
            <person name="Xiao S."/>
        </authorList>
    </citation>
    <scope>NUCLEOTIDE SEQUENCE [LARGE SCALE GENOMIC DNA]</scope>
    <source>
        <strain evidence="1">OARG1902GOOAL</strain>
        <tissue evidence="1">Muscle</tissue>
    </source>
</reference>